<feature type="compositionally biased region" description="Polar residues" evidence="1">
    <location>
        <begin position="1"/>
        <end position="11"/>
    </location>
</feature>
<protein>
    <submittedName>
        <fullName evidence="2">Uncharacterized protein</fullName>
    </submittedName>
</protein>
<keyword evidence="3" id="KW-1185">Reference proteome</keyword>
<evidence type="ECO:0000313" key="2">
    <source>
        <dbReference type="EMBL" id="KAB1267918.1"/>
    </source>
</evidence>
<dbReference type="Proteomes" id="UP000299084">
    <property type="component" value="Unassembled WGS sequence"/>
</dbReference>
<sequence length="78" mass="8739">MHNRMSSQEAQKNPGLRISRGTSGGNFRSHEKLTDPSVGVSWYVSMLGFGRKNSPEVTCPPVTLYRGSAISTRHDWWC</sequence>
<name>A0A5N4D9Y4_CAMDR</name>
<proteinExistence type="predicted"/>
<comment type="caution">
    <text evidence="2">The sequence shown here is derived from an EMBL/GenBank/DDBJ whole genome shotgun (WGS) entry which is preliminary data.</text>
</comment>
<dbReference type="EMBL" id="JWIN03000014">
    <property type="protein sequence ID" value="KAB1267918.1"/>
    <property type="molecule type" value="Genomic_DNA"/>
</dbReference>
<dbReference type="AlphaFoldDB" id="A0A5N4D9Y4"/>
<gene>
    <name evidence="2" type="ORF">Cadr_000012610</name>
</gene>
<reference evidence="2 3" key="1">
    <citation type="journal article" date="2019" name="Mol. Ecol. Resour.">
        <title>Improving Illumina assemblies with Hi-C and long reads: an example with the North African dromedary.</title>
        <authorList>
            <person name="Elbers J.P."/>
            <person name="Rogers M.F."/>
            <person name="Perelman P.L."/>
            <person name="Proskuryakova A.A."/>
            <person name="Serdyukova N.A."/>
            <person name="Johnson W.E."/>
            <person name="Horin P."/>
            <person name="Corander J."/>
            <person name="Murphy D."/>
            <person name="Burger P.A."/>
        </authorList>
    </citation>
    <scope>NUCLEOTIDE SEQUENCE [LARGE SCALE GENOMIC DNA]</scope>
    <source>
        <strain evidence="2">Drom800</strain>
        <tissue evidence="2">Blood</tissue>
    </source>
</reference>
<evidence type="ECO:0000256" key="1">
    <source>
        <dbReference type="SAM" id="MobiDB-lite"/>
    </source>
</evidence>
<feature type="region of interest" description="Disordered" evidence="1">
    <location>
        <begin position="1"/>
        <end position="33"/>
    </location>
</feature>
<accession>A0A5N4D9Y4</accession>
<evidence type="ECO:0000313" key="3">
    <source>
        <dbReference type="Proteomes" id="UP000299084"/>
    </source>
</evidence>
<organism evidence="2 3">
    <name type="scientific">Camelus dromedarius</name>
    <name type="common">Dromedary</name>
    <name type="synonym">Arabian camel</name>
    <dbReference type="NCBI Taxonomy" id="9838"/>
    <lineage>
        <taxon>Eukaryota</taxon>
        <taxon>Metazoa</taxon>
        <taxon>Chordata</taxon>
        <taxon>Craniata</taxon>
        <taxon>Vertebrata</taxon>
        <taxon>Euteleostomi</taxon>
        <taxon>Mammalia</taxon>
        <taxon>Eutheria</taxon>
        <taxon>Laurasiatheria</taxon>
        <taxon>Artiodactyla</taxon>
        <taxon>Tylopoda</taxon>
        <taxon>Camelidae</taxon>
        <taxon>Camelus</taxon>
    </lineage>
</organism>